<dbReference type="AlphaFoldDB" id="A0A2R5GXJ5"/>
<dbReference type="Proteomes" id="UP000241890">
    <property type="component" value="Unassembled WGS sequence"/>
</dbReference>
<dbReference type="PANTHER" id="PTHR23131:SF0">
    <property type="entry name" value="ENDORIBONUCLEASE LACTB2"/>
    <property type="match status" value="1"/>
</dbReference>
<dbReference type="FunFam" id="3.60.15.10:FF:000041">
    <property type="entry name" value="Metallo-beta-lactamase domain protein"/>
    <property type="match status" value="1"/>
</dbReference>
<dbReference type="InParanoid" id="A0A2R5GXJ5"/>
<dbReference type="SMART" id="SM00849">
    <property type="entry name" value="Lactamase_B"/>
    <property type="match status" value="1"/>
</dbReference>
<dbReference type="Gene3D" id="3.60.15.10">
    <property type="entry name" value="Ribonuclease Z/Hydroxyacylglutathione hydrolase-like"/>
    <property type="match status" value="1"/>
</dbReference>
<proteinExistence type="inferred from homology"/>
<dbReference type="Gene3D" id="1.10.10.10">
    <property type="entry name" value="Winged helix-like DNA-binding domain superfamily/Winged helix DNA-binding domain"/>
    <property type="match status" value="1"/>
</dbReference>
<dbReference type="InterPro" id="IPR036388">
    <property type="entry name" value="WH-like_DNA-bd_sf"/>
</dbReference>
<sequence>MAANLTQHLRGGKQVLQKLDAFSTLSPVVTRVLGQNPGSFTLNGTNTYLIGSGPKRILWDTGEGLEDYVETLRKAMSEVGCTGLQAIVISHWHFDHLGGVPSVVKAFSESETSPVPVYKFIPEELEPSYGGEGAVTPYEIWPKDKFTPLGDGDVLRTEGATLRVYLTPGHANDHLVGVIEEEQSMLSADNVLGEGTGVFRDLTAYLASLQRMKDLKPQKLYPGHGPVIEDAIERIDAYVEHRMGRVRQVEGAMRDAGQEAALTVEQITRAVYPSDLDPKLFGPAMYNTVNVLTYLSSEKRAEKTGPEPKEPFTQQWKLCLSASASGL</sequence>
<evidence type="ECO:0000256" key="1">
    <source>
        <dbReference type="ARBA" id="ARBA00007749"/>
    </source>
</evidence>
<dbReference type="OrthoDB" id="17458at2759"/>
<feature type="domain" description="Metallo-beta-lactamase" evidence="5">
    <location>
        <begin position="44"/>
        <end position="224"/>
    </location>
</feature>
<evidence type="ECO:0000313" key="7">
    <source>
        <dbReference type="Proteomes" id="UP000241890"/>
    </source>
</evidence>
<name>A0A2R5GXJ5_9STRA</name>
<dbReference type="InterPro" id="IPR001279">
    <property type="entry name" value="Metallo-B-lactamas"/>
</dbReference>
<dbReference type="InterPro" id="IPR047921">
    <property type="entry name" value="LACTB2-like_MBL-fold"/>
</dbReference>
<comment type="caution">
    <text evidence="6">The sequence shown here is derived from an EMBL/GenBank/DDBJ whole genome shotgun (WGS) entry which is preliminary data.</text>
</comment>
<reference evidence="6 7" key="1">
    <citation type="submission" date="2017-12" db="EMBL/GenBank/DDBJ databases">
        <title>Sequencing, de novo assembly and annotation of complete genome of a new Thraustochytrid species, strain FCC1311.</title>
        <authorList>
            <person name="Sedici K."/>
            <person name="Godart F."/>
            <person name="Aiese Cigliano R."/>
            <person name="Sanseverino W."/>
            <person name="Barakat M."/>
            <person name="Ortet P."/>
            <person name="Marechal E."/>
            <person name="Cagnac O."/>
            <person name="Amato A."/>
        </authorList>
    </citation>
    <scope>NUCLEOTIDE SEQUENCE [LARGE SCALE GENOMIC DNA]</scope>
</reference>
<keyword evidence="7" id="KW-1185">Reference proteome</keyword>
<dbReference type="InterPro" id="IPR036866">
    <property type="entry name" value="RibonucZ/Hydroxyglut_hydro"/>
</dbReference>
<evidence type="ECO:0000256" key="3">
    <source>
        <dbReference type="ARBA" id="ARBA00022801"/>
    </source>
</evidence>
<gene>
    <name evidence="6" type="ORF">FCC1311_112722</name>
</gene>
<dbReference type="CDD" id="cd07722">
    <property type="entry name" value="LACTB2-like_MBL-fold"/>
    <property type="match status" value="1"/>
</dbReference>
<evidence type="ECO:0000259" key="5">
    <source>
        <dbReference type="SMART" id="SM00849"/>
    </source>
</evidence>
<organism evidence="6 7">
    <name type="scientific">Hondaea fermentalgiana</name>
    <dbReference type="NCBI Taxonomy" id="2315210"/>
    <lineage>
        <taxon>Eukaryota</taxon>
        <taxon>Sar</taxon>
        <taxon>Stramenopiles</taxon>
        <taxon>Bigyra</taxon>
        <taxon>Labyrinthulomycetes</taxon>
        <taxon>Thraustochytrida</taxon>
        <taxon>Thraustochytriidae</taxon>
        <taxon>Hondaea</taxon>
    </lineage>
</organism>
<dbReference type="Pfam" id="PF00753">
    <property type="entry name" value="Lactamase_B"/>
    <property type="match status" value="1"/>
</dbReference>
<dbReference type="EMBL" id="BEYU01000267">
    <property type="protein sequence ID" value="GBG35049.1"/>
    <property type="molecule type" value="Genomic_DNA"/>
</dbReference>
<dbReference type="PANTHER" id="PTHR23131">
    <property type="entry name" value="ENDORIBONUCLEASE LACTB2"/>
    <property type="match status" value="1"/>
</dbReference>
<dbReference type="GO" id="GO:0044550">
    <property type="term" value="P:secondary metabolite biosynthetic process"/>
    <property type="evidence" value="ECO:0007669"/>
    <property type="project" value="TreeGrafter"/>
</dbReference>
<dbReference type="SUPFAM" id="SSF56281">
    <property type="entry name" value="Metallo-hydrolase/oxidoreductase"/>
    <property type="match status" value="1"/>
</dbReference>
<dbReference type="GO" id="GO:0046872">
    <property type="term" value="F:metal ion binding"/>
    <property type="evidence" value="ECO:0007669"/>
    <property type="project" value="UniProtKB-KW"/>
</dbReference>
<dbReference type="InterPro" id="IPR050662">
    <property type="entry name" value="Sec-metab_biosynth-thioest"/>
</dbReference>
<keyword evidence="3" id="KW-0378">Hydrolase</keyword>
<evidence type="ECO:0000256" key="4">
    <source>
        <dbReference type="ARBA" id="ARBA00022833"/>
    </source>
</evidence>
<evidence type="ECO:0000313" key="6">
    <source>
        <dbReference type="EMBL" id="GBG35049.1"/>
    </source>
</evidence>
<dbReference type="GO" id="GO:0016787">
    <property type="term" value="F:hydrolase activity"/>
    <property type="evidence" value="ECO:0007669"/>
    <property type="project" value="UniProtKB-KW"/>
</dbReference>
<comment type="similarity">
    <text evidence="1">Belongs to the metallo-beta-lactamase superfamily.</text>
</comment>
<evidence type="ECO:0000256" key="2">
    <source>
        <dbReference type="ARBA" id="ARBA00022723"/>
    </source>
</evidence>
<accession>A0A2R5GXJ5</accession>
<keyword evidence="4" id="KW-0862">Zinc</keyword>
<keyword evidence="2" id="KW-0479">Metal-binding</keyword>
<protein>
    <submittedName>
        <fullName evidence="6">Lactamase-like protein nscB</fullName>
    </submittedName>
</protein>